<dbReference type="Gene3D" id="3.40.50.1820">
    <property type="entry name" value="alpha/beta hydrolase"/>
    <property type="match status" value="1"/>
</dbReference>
<dbReference type="PANTHER" id="PTHR21661">
    <property type="entry name" value="EPOXIDE HYDROLASE 1-RELATED"/>
    <property type="match status" value="1"/>
</dbReference>
<evidence type="ECO:0000256" key="3">
    <source>
        <dbReference type="ARBA" id="ARBA00022801"/>
    </source>
</evidence>
<evidence type="ECO:0000256" key="5">
    <source>
        <dbReference type="SAM" id="SignalP"/>
    </source>
</evidence>
<dbReference type="GO" id="GO:0097176">
    <property type="term" value="P:epoxide metabolic process"/>
    <property type="evidence" value="ECO:0007669"/>
    <property type="project" value="TreeGrafter"/>
</dbReference>
<dbReference type="AlphaFoldDB" id="A0AAN7W4V6"/>
<evidence type="ECO:0000313" key="7">
    <source>
        <dbReference type="EMBL" id="KAK5694102.1"/>
    </source>
</evidence>
<feature type="chain" id="PRO_5043053158" description="Epoxide hydrolase N-terminal domain-containing protein" evidence="5">
    <location>
        <begin position="25"/>
        <end position="442"/>
    </location>
</feature>
<feature type="signal peptide" evidence="5">
    <location>
        <begin position="1"/>
        <end position="24"/>
    </location>
</feature>
<dbReference type="PIRSF" id="PIRSF001112">
    <property type="entry name" value="Epoxide_hydrolase"/>
    <property type="match status" value="1"/>
</dbReference>
<dbReference type="PANTHER" id="PTHR21661:SF35">
    <property type="entry name" value="EPOXIDE HYDROLASE"/>
    <property type="match status" value="1"/>
</dbReference>
<keyword evidence="3" id="KW-0378">Hydrolase</keyword>
<feature type="active site" description="Nucleophile" evidence="4">
    <location>
        <position position="222"/>
    </location>
</feature>
<proteinExistence type="inferred from homology"/>
<evidence type="ECO:0000256" key="2">
    <source>
        <dbReference type="ARBA" id="ARBA00022797"/>
    </source>
</evidence>
<sequence>MHPSKMRMSAVAWSLLCSIASTHSTPGLLPNVNATFDSWPKPFTLAVDPVFIESLRQRVGATRLPVEPQGQLARGTDGPPVANATTIRDYWVEEYDWDAVQAAINKGFKQYTIAVEIRQANHSRSIPLHYVHHRSPRADAIPLLFVHGWPGSFLEVKNIIGNLTNPPNSSVPAFHVIAPSIPGFGFSPAPLWDGFGPDEAGQAFNALMVKLGYEKYVYQAGDFGGLIFPYLAARYPENLVSGLSNFWLVQPNATDLARYEKNESSVDESAYVKNILNFIDNESGYRIVQQTSPLSLAYALTDSPLGFALWIYNLMRIAIDPTVSTWTIEQIITWSLMYTIQGPYGGLRLYEMMLREGAFAGFGIGLPPYVKQPVAVSQFPHDVWYQEPLDWAQRQGNVKRRFIHDHGGHFAAWDTPEALLEDIWTWFGDREASNTKVFNGRH</sequence>
<feature type="active site" description="Proton donor" evidence="4">
    <location>
        <position position="350"/>
    </location>
</feature>
<evidence type="ECO:0000256" key="1">
    <source>
        <dbReference type="ARBA" id="ARBA00010088"/>
    </source>
</evidence>
<name>A0AAN7W4V6_9PEZI</name>
<dbReference type="InterPro" id="IPR000639">
    <property type="entry name" value="Epox_hydrolase-like"/>
</dbReference>
<dbReference type="GO" id="GO:0004301">
    <property type="term" value="F:epoxide hydrolase activity"/>
    <property type="evidence" value="ECO:0007669"/>
    <property type="project" value="TreeGrafter"/>
</dbReference>
<feature type="domain" description="Epoxide hydrolase N-terminal" evidence="6">
    <location>
        <begin position="40"/>
        <end position="156"/>
    </location>
</feature>
<keyword evidence="2" id="KW-0058">Aromatic hydrocarbons catabolism</keyword>
<dbReference type="Proteomes" id="UP001310594">
    <property type="component" value="Unassembled WGS sequence"/>
</dbReference>
<feature type="active site" description="Proton acceptor" evidence="4">
    <location>
        <position position="409"/>
    </location>
</feature>
<reference evidence="7" key="1">
    <citation type="submission" date="2023-08" db="EMBL/GenBank/DDBJ databases">
        <title>Black Yeasts Isolated from many extreme environments.</title>
        <authorList>
            <person name="Coleine C."/>
            <person name="Stajich J.E."/>
            <person name="Selbmann L."/>
        </authorList>
    </citation>
    <scope>NUCLEOTIDE SEQUENCE</scope>
    <source>
        <strain evidence="7">CCFEE 5810</strain>
    </source>
</reference>
<comment type="caution">
    <text evidence="7">The sequence shown here is derived from an EMBL/GenBank/DDBJ whole genome shotgun (WGS) entry which is preliminary data.</text>
</comment>
<accession>A0AAN7W4V6</accession>
<protein>
    <recommendedName>
        <fullName evidence="6">Epoxide hydrolase N-terminal domain-containing protein</fullName>
    </recommendedName>
</protein>
<dbReference type="PRINTS" id="PR00412">
    <property type="entry name" value="EPOXHYDRLASE"/>
</dbReference>
<dbReference type="EMBL" id="JAVRQU010000016">
    <property type="protein sequence ID" value="KAK5694102.1"/>
    <property type="molecule type" value="Genomic_DNA"/>
</dbReference>
<evidence type="ECO:0000313" key="8">
    <source>
        <dbReference type="Proteomes" id="UP001310594"/>
    </source>
</evidence>
<evidence type="ECO:0000259" key="6">
    <source>
        <dbReference type="Pfam" id="PF06441"/>
    </source>
</evidence>
<comment type="similarity">
    <text evidence="1">Belongs to the peptidase S33 family.</text>
</comment>
<organism evidence="7 8">
    <name type="scientific">Elasticomyces elasticus</name>
    <dbReference type="NCBI Taxonomy" id="574655"/>
    <lineage>
        <taxon>Eukaryota</taxon>
        <taxon>Fungi</taxon>
        <taxon>Dikarya</taxon>
        <taxon>Ascomycota</taxon>
        <taxon>Pezizomycotina</taxon>
        <taxon>Dothideomycetes</taxon>
        <taxon>Dothideomycetidae</taxon>
        <taxon>Mycosphaerellales</taxon>
        <taxon>Teratosphaeriaceae</taxon>
        <taxon>Elasticomyces</taxon>
    </lineage>
</organism>
<keyword evidence="5" id="KW-0732">Signal</keyword>
<dbReference type="InterPro" id="IPR016292">
    <property type="entry name" value="Epoxide_hydrolase"/>
</dbReference>
<gene>
    <name evidence="7" type="ORF">LTR97_009723</name>
</gene>
<dbReference type="InterPro" id="IPR029058">
    <property type="entry name" value="AB_hydrolase_fold"/>
</dbReference>
<dbReference type="InterPro" id="IPR010497">
    <property type="entry name" value="Epoxide_hydro_N"/>
</dbReference>
<dbReference type="SUPFAM" id="SSF53474">
    <property type="entry name" value="alpha/beta-Hydrolases"/>
    <property type="match status" value="1"/>
</dbReference>
<dbReference type="Pfam" id="PF06441">
    <property type="entry name" value="EHN"/>
    <property type="match status" value="1"/>
</dbReference>
<evidence type="ECO:0000256" key="4">
    <source>
        <dbReference type="PIRSR" id="PIRSR001112-1"/>
    </source>
</evidence>